<keyword evidence="6" id="KW-0328">Glycosyltransferase</keyword>
<proteinExistence type="inferred from homology"/>
<dbReference type="Gene3D" id="3.40.50.1580">
    <property type="entry name" value="Nucleoside phosphorylase domain"/>
    <property type="match status" value="1"/>
</dbReference>
<gene>
    <name evidence="16" type="primary">Pnp_1</name>
    <name evidence="16" type="ORF">GTO96_0022576</name>
</gene>
<evidence type="ECO:0000256" key="14">
    <source>
        <dbReference type="ARBA" id="ARBA00033072"/>
    </source>
</evidence>
<dbReference type="InterPro" id="IPR035994">
    <property type="entry name" value="Nucleoside_phosphorylase_sf"/>
</dbReference>
<evidence type="ECO:0000256" key="3">
    <source>
        <dbReference type="ARBA" id="ARBA00011233"/>
    </source>
</evidence>
<sequence length="359" mass="39938">MSITRDKITEAHRLCHGHSPQHPSGQRKLCVPSAWSSLSRFLLVISSNRTWPQLTGADFTLNDTFAPKKDFAAGQCSKKSYTFEEYKESAEWLLAHTDKRPELVIICGSGLGTLAEQLEDKTSFKYQDIPHFPLSTVPGHEGRLVFGELSGKQCVCMQGRFHFYEGYPMSKVTFPIRVFHLIGVKTLIVTNAAGGINRSFNVGDIMLIKDHLNIAGLSGQNPLCGQNDERFGMRFPCMSDAYDKQLLSLALETAKEMNYLSFIHQGVYCMLAGPTYETIAECCMLKTLGADAVGMSTIPEVIVARHCGLRVFGLSLITNKVVMDYGTQEKVNHEEVLQTCKLRAKDLQAFITKLVSKVV</sequence>
<comment type="caution">
    <text evidence="16">The sequence shown here is derived from an EMBL/GenBank/DDBJ whole genome shotgun (WGS) entry which is preliminary data.</text>
</comment>
<dbReference type="GO" id="GO:0006166">
    <property type="term" value="P:purine ribonucleoside salvage"/>
    <property type="evidence" value="ECO:0007669"/>
    <property type="project" value="UniProtKB-KW"/>
</dbReference>
<name>A0A8X7XL07_POLSE</name>
<evidence type="ECO:0000256" key="1">
    <source>
        <dbReference type="ARBA" id="ARBA00005058"/>
    </source>
</evidence>
<comment type="subunit">
    <text evidence="3">Homotrimer.</text>
</comment>
<evidence type="ECO:0000256" key="11">
    <source>
        <dbReference type="ARBA" id="ARBA00023950"/>
    </source>
</evidence>
<dbReference type="SUPFAM" id="SSF53167">
    <property type="entry name" value="Purine and uridine phosphorylases"/>
    <property type="match status" value="1"/>
</dbReference>
<dbReference type="EMBL" id="JAATIS010000147">
    <property type="protein sequence ID" value="KAG2469942.1"/>
    <property type="molecule type" value="Genomic_DNA"/>
</dbReference>
<evidence type="ECO:0000256" key="10">
    <source>
        <dbReference type="ARBA" id="ARBA00023929"/>
    </source>
</evidence>
<dbReference type="InterPro" id="IPR011268">
    <property type="entry name" value="Purine_phosphorylase"/>
</dbReference>
<dbReference type="NCBIfam" id="TIGR01700">
    <property type="entry name" value="PNPH"/>
    <property type="match status" value="1"/>
</dbReference>
<evidence type="ECO:0000256" key="15">
    <source>
        <dbReference type="ARBA" id="ARBA00054498"/>
    </source>
</evidence>
<comment type="catalytic activity">
    <reaction evidence="12">
        <text>guanosine + phosphate = alpha-D-ribose 1-phosphate + guanine</text>
        <dbReference type="Rhea" id="RHEA:13233"/>
        <dbReference type="ChEBI" id="CHEBI:16235"/>
        <dbReference type="ChEBI" id="CHEBI:16750"/>
        <dbReference type="ChEBI" id="CHEBI:43474"/>
        <dbReference type="ChEBI" id="CHEBI:57720"/>
        <dbReference type="EC" id="2.4.2.1"/>
    </reaction>
</comment>
<comment type="pathway">
    <text evidence="1">Purine metabolism; purine nucleoside salvage.</text>
</comment>
<feature type="non-terminal residue" evidence="16">
    <location>
        <position position="1"/>
    </location>
</feature>
<evidence type="ECO:0000256" key="12">
    <source>
        <dbReference type="ARBA" id="ARBA00023970"/>
    </source>
</evidence>
<dbReference type="PANTHER" id="PTHR11904:SF26">
    <property type="entry name" value="PURINE NUCLEOSIDE PHOSPHORYLASE"/>
    <property type="match status" value="1"/>
</dbReference>
<dbReference type="NCBIfam" id="TIGR01697">
    <property type="entry name" value="PNPH-PUNA-XAPA"/>
    <property type="match status" value="1"/>
</dbReference>
<dbReference type="AlphaFoldDB" id="A0A8X7XL07"/>
<dbReference type="PANTHER" id="PTHR11904">
    <property type="entry name" value="METHYLTHIOADENOSINE/PURINE NUCLEOSIDE PHOSPHORYLASE"/>
    <property type="match status" value="1"/>
</dbReference>
<organism evidence="16 17">
    <name type="scientific">Polypterus senegalus</name>
    <name type="common">Senegal bichir</name>
    <dbReference type="NCBI Taxonomy" id="55291"/>
    <lineage>
        <taxon>Eukaryota</taxon>
        <taxon>Metazoa</taxon>
        <taxon>Chordata</taxon>
        <taxon>Craniata</taxon>
        <taxon>Vertebrata</taxon>
        <taxon>Euteleostomi</taxon>
        <taxon>Actinopterygii</taxon>
        <taxon>Polypteriformes</taxon>
        <taxon>Polypteridae</taxon>
        <taxon>Polypterus</taxon>
    </lineage>
</organism>
<reference evidence="16 17" key="1">
    <citation type="journal article" date="2021" name="Cell">
        <title>Tracing the genetic footprints of vertebrate landing in non-teleost ray-finned fishes.</title>
        <authorList>
            <person name="Bi X."/>
            <person name="Wang K."/>
            <person name="Yang L."/>
            <person name="Pan H."/>
            <person name="Jiang H."/>
            <person name="Wei Q."/>
            <person name="Fang M."/>
            <person name="Yu H."/>
            <person name="Zhu C."/>
            <person name="Cai Y."/>
            <person name="He Y."/>
            <person name="Gan X."/>
            <person name="Zeng H."/>
            <person name="Yu D."/>
            <person name="Zhu Y."/>
            <person name="Jiang H."/>
            <person name="Qiu Q."/>
            <person name="Yang H."/>
            <person name="Zhang Y.E."/>
            <person name="Wang W."/>
            <person name="Zhu M."/>
            <person name="He S."/>
            <person name="Zhang G."/>
        </authorList>
    </citation>
    <scope>NUCLEOTIDE SEQUENCE [LARGE SCALE GENOMIC DNA]</scope>
    <source>
        <strain evidence="16">Bchr_013</strain>
    </source>
</reference>
<comment type="catalytic activity">
    <reaction evidence="10">
        <text>2'-deoxyguanosine + phosphate = 2-deoxy-alpha-D-ribose 1-phosphate + guanine</text>
        <dbReference type="Rhea" id="RHEA:27738"/>
        <dbReference type="ChEBI" id="CHEBI:16235"/>
        <dbReference type="ChEBI" id="CHEBI:17172"/>
        <dbReference type="ChEBI" id="CHEBI:43474"/>
        <dbReference type="ChEBI" id="CHEBI:57259"/>
        <dbReference type="EC" id="2.4.2.1"/>
    </reaction>
</comment>
<evidence type="ECO:0000256" key="9">
    <source>
        <dbReference type="ARBA" id="ARBA00023918"/>
    </source>
</evidence>
<keyword evidence="7" id="KW-0808">Transferase</keyword>
<comment type="catalytic activity">
    <reaction evidence="9">
        <text>inosine + phosphate = alpha-D-ribose 1-phosphate + hypoxanthine</text>
        <dbReference type="Rhea" id="RHEA:27646"/>
        <dbReference type="ChEBI" id="CHEBI:17368"/>
        <dbReference type="ChEBI" id="CHEBI:17596"/>
        <dbReference type="ChEBI" id="CHEBI:43474"/>
        <dbReference type="ChEBI" id="CHEBI:57720"/>
        <dbReference type="EC" id="2.4.2.1"/>
    </reaction>
</comment>
<evidence type="ECO:0000256" key="4">
    <source>
        <dbReference type="ARBA" id="ARBA00011886"/>
    </source>
</evidence>
<dbReference type="Pfam" id="PF01048">
    <property type="entry name" value="PNP_UDP_1"/>
    <property type="match status" value="1"/>
</dbReference>
<evidence type="ECO:0000256" key="8">
    <source>
        <dbReference type="ARBA" id="ARBA00022726"/>
    </source>
</evidence>
<dbReference type="GO" id="GO:0004731">
    <property type="term" value="F:purine-nucleoside phosphorylase activity"/>
    <property type="evidence" value="ECO:0007669"/>
    <property type="project" value="UniProtKB-EC"/>
</dbReference>
<dbReference type="Proteomes" id="UP000886611">
    <property type="component" value="Unassembled WGS sequence"/>
</dbReference>
<evidence type="ECO:0000256" key="5">
    <source>
        <dbReference type="ARBA" id="ARBA00013834"/>
    </source>
</evidence>
<evidence type="ECO:0000313" key="17">
    <source>
        <dbReference type="Proteomes" id="UP000886611"/>
    </source>
</evidence>
<comment type="catalytic activity">
    <reaction evidence="11">
        <text>2'-deoxyinosine + phosphate = 2-deoxy-alpha-D-ribose 1-phosphate + hypoxanthine</text>
        <dbReference type="Rhea" id="RHEA:27750"/>
        <dbReference type="ChEBI" id="CHEBI:17368"/>
        <dbReference type="ChEBI" id="CHEBI:28997"/>
        <dbReference type="ChEBI" id="CHEBI:43474"/>
        <dbReference type="ChEBI" id="CHEBI:57259"/>
        <dbReference type="EC" id="2.4.2.1"/>
    </reaction>
</comment>
<evidence type="ECO:0000256" key="13">
    <source>
        <dbReference type="ARBA" id="ARBA00031036"/>
    </source>
</evidence>
<keyword evidence="17" id="KW-1185">Reference proteome</keyword>
<protein>
    <recommendedName>
        <fullName evidence="5">Purine nucleoside phosphorylase</fullName>
        <ecNumber evidence="4">2.4.2.1</ecNumber>
    </recommendedName>
    <alternativeName>
        <fullName evidence="14">Inosine phosphorylase</fullName>
    </alternativeName>
    <alternativeName>
        <fullName evidence="13">Inosine-guanosine phosphorylase</fullName>
    </alternativeName>
</protein>
<dbReference type="PROSITE" id="PS01240">
    <property type="entry name" value="PNP_MTAP_2"/>
    <property type="match status" value="1"/>
</dbReference>
<dbReference type="NCBIfam" id="NF006054">
    <property type="entry name" value="PRK08202.1"/>
    <property type="match status" value="1"/>
</dbReference>
<dbReference type="InterPro" id="IPR018099">
    <property type="entry name" value="Purine_phosphorylase-2_CS"/>
</dbReference>
<comment type="similarity">
    <text evidence="2">Belongs to the PNP/MTAP phosphorylase family.</text>
</comment>
<dbReference type="EC" id="2.4.2.1" evidence="4"/>
<dbReference type="CDD" id="cd09009">
    <property type="entry name" value="PNP-EcPNPII_like"/>
    <property type="match status" value="1"/>
</dbReference>
<dbReference type="InterPro" id="IPR011270">
    <property type="entry name" value="Pur_Nuc_Pase_Ino/Guo-sp"/>
</dbReference>
<evidence type="ECO:0000256" key="7">
    <source>
        <dbReference type="ARBA" id="ARBA00022679"/>
    </source>
</evidence>
<accession>A0A8X7XL07</accession>
<evidence type="ECO:0000313" key="16">
    <source>
        <dbReference type="EMBL" id="KAG2469942.1"/>
    </source>
</evidence>
<dbReference type="FunFam" id="3.40.50.1580:FF:000004">
    <property type="entry name" value="Purine nucleoside phosphorylase"/>
    <property type="match status" value="1"/>
</dbReference>
<feature type="non-terminal residue" evidence="16">
    <location>
        <position position="359"/>
    </location>
</feature>
<keyword evidence="8" id="KW-0660">Purine salvage</keyword>
<dbReference type="GO" id="GO:0005737">
    <property type="term" value="C:cytoplasm"/>
    <property type="evidence" value="ECO:0007669"/>
    <property type="project" value="TreeGrafter"/>
</dbReference>
<comment type="function">
    <text evidence="15">Catalyzes the phosphorolytic breakdown of the N-glycosidic bond in the beta-(deoxy)ribonucleoside molecules, with the formation of the corresponding free purine bases and pentose-1-phosphate. Preferentially acts on 6-oxopurine nucleosides including inosine and guanosine.</text>
</comment>
<dbReference type="InterPro" id="IPR000845">
    <property type="entry name" value="Nucleoside_phosphorylase_d"/>
</dbReference>
<evidence type="ECO:0000256" key="2">
    <source>
        <dbReference type="ARBA" id="ARBA00006751"/>
    </source>
</evidence>
<evidence type="ECO:0000256" key="6">
    <source>
        <dbReference type="ARBA" id="ARBA00022676"/>
    </source>
</evidence>